<evidence type="ECO:0000256" key="1">
    <source>
        <dbReference type="ARBA" id="ARBA00004389"/>
    </source>
</evidence>
<dbReference type="Pfam" id="PF09439">
    <property type="entry name" value="SRPRB"/>
    <property type="match status" value="1"/>
</dbReference>
<evidence type="ECO:0000256" key="3">
    <source>
        <dbReference type="ARBA" id="ARBA00020256"/>
    </source>
</evidence>
<dbReference type="WBParaSite" id="jg2590.2">
    <property type="protein sequence ID" value="jg2590.2"/>
    <property type="gene ID" value="jg2590"/>
</dbReference>
<keyword evidence="6" id="KW-0256">Endoplasmic reticulum</keyword>
<accession>A0A915E3T6</accession>
<keyword evidence="4 11" id="KW-0812">Transmembrane</keyword>
<dbReference type="GO" id="GO:0005789">
    <property type="term" value="C:endoplasmic reticulum membrane"/>
    <property type="evidence" value="ECO:0007669"/>
    <property type="project" value="UniProtKB-SubCell"/>
</dbReference>
<evidence type="ECO:0000256" key="4">
    <source>
        <dbReference type="ARBA" id="ARBA00022692"/>
    </source>
</evidence>
<comment type="subcellular location">
    <subcellularLocation>
        <location evidence="1">Endoplasmic reticulum membrane</location>
        <topology evidence="1">Single-pass membrane protein</topology>
    </subcellularLocation>
</comment>
<dbReference type="InterPro" id="IPR019009">
    <property type="entry name" value="SRP_receptor_beta_su"/>
</dbReference>
<sequence>MTQENIFAMVNSASDYVIPAIATFLLLLLSSVMFFVWRKFGTKGDAILLVGLNGSGKTRIFTKLINSKIEWSTYTSMMENLYLGYLAKNGALYRLVDYPGAESLRKGLCDKWLNKDRKNIRGIIFVVDSSNYVKKSKDVAEFLYEVLFESNKSLPVLVACNKQDAEEPHQARKFESRWRRNLV</sequence>
<dbReference type="Gene3D" id="3.40.50.300">
    <property type="entry name" value="P-loop containing nucleotide triphosphate hydrolases"/>
    <property type="match status" value="1"/>
</dbReference>
<evidence type="ECO:0000256" key="9">
    <source>
        <dbReference type="ARBA" id="ARBA00023136"/>
    </source>
</evidence>
<proteinExistence type="inferred from homology"/>
<dbReference type="Proteomes" id="UP000887574">
    <property type="component" value="Unplaced"/>
</dbReference>
<keyword evidence="5" id="KW-0547">Nucleotide-binding</keyword>
<evidence type="ECO:0000256" key="5">
    <source>
        <dbReference type="ARBA" id="ARBA00022741"/>
    </source>
</evidence>
<evidence type="ECO:0000313" key="12">
    <source>
        <dbReference type="Proteomes" id="UP000887574"/>
    </source>
</evidence>
<reference evidence="13" key="1">
    <citation type="submission" date="2022-11" db="UniProtKB">
        <authorList>
            <consortium name="WormBaseParasite"/>
        </authorList>
    </citation>
    <scope>IDENTIFICATION</scope>
</reference>
<comment type="similarity">
    <text evidence="2">Belongs to the SRP receptor beta subunit family.</text>
</comment>
<dbReference type="SUPFAM" id="SSF52540">
    <property type="entry name" value="P-loop containing nucleoside triphosphate hydrolases"/>
    <property type="match status" value="1"/>
</dbReference>
<protein>
    <recommendedName>
        <fullName evidence="3">Signal recognition particle receptor subunit beta</fullName>
    </recommendedName>
</protein>
<organism evidence="12 13">
    <name type="scientific">Ditylenchus dipsaci</name>
    <dbReference type="NCBI Taxonomy" id="166011"/>
    <lineage>
        <taxon>Eukaryota</taxon>
        <taxon>Metazoa</taxon>
        <taxon>Ecdysozoa</taxon>
        <taxon>Nematoda</taxon>
        <taxon>Chromadorea</taxon>
        <taxon>Rhabditida</taxon>
        <taxon>Tylenchina</taxon>
        <taxon>Tylenchomorpha</taxon>
        <taxon>Sphaerularioidea</taxon>
        <taxon>Anguinidae</taxon>
        <taxon>Anguininae</taxon>
        <taxon>Ditylenchus</taxon>
    </lineage>
</organism>
<dbReference type="InterPro" id="IPR027417">
    <property type="entry name" value="P-loop_NTPase"/>
</dbReference>
<keyword evidence="10" id="KW-0675">Receptor</keyword>
<evidence type="ECO:0000256" key="10">
    <source>
        <dbReference type="ARBA" id="ARBA00023170"/>
    </source>
</evidence>
<evidence type="ECO:0000313" key="13">
    <source>
        <dbReference type="WBParaSite" id="jg2590.2"/>
    </source>
</evidence>
<keyword evidence="9 11" id="KW-0472">Membrane</keyword>
<keyword evidence="8" id="KW-0342">GTP-binding</keyword>
<name>A0A915E3T6_9BILA</name>
<evidence type="ECO:0000256" key="11">
    <source>
        <dbReference type="SAM" id="Phobius"/>
    </source>
</evidence>
<evidence type="ECO:0000256" key="2">
    <source>
        <dbReference type="ARBA" id="ARBA00005619"/>
    </source>
</evidence>
<dbReference type="AlphaFoldDB" id="A0A915E3T6"/>
<dbReference type="GO" id="GO:0005525">
    <property type="term" value="F:GTP binding"/>
    <property type="evidence" value="ECO:0007669"/>
    <property type="project" value="UniProtKB-KW"/>
</dbReference>
<keyword evidence="7 11" id="KW-1133">Transmembrane helix</keyword>
<evidence type="ECO:0000256" key="6">
    <source>
        <dbReference type="ARBA" id="ARBA00022824"/>
    </source>
</evidence>
<keyword evidence="12" id="KW-1185">Reference proteome</keyword>
<evidence type="ECO:0000256" key="7">
    <source>
        <dbReference type="ARBA" id="ARBA00022989"/>
    </source>
</evidence>
<evidence type="ECO:0000256" key="8">
    <source>
        <dbReference type="ARBA" id="ARBA00023134"/>
    </source>
</evidence>
<feature type="transmembrane region" description="Helical" evidence="11">
    <location>
        <begin position="16"/>
        <end position="37"/>
    </location>
</feature>